<dbReference type="OrthoDB" id="9784632at2"/>
<dbReference type="Proteomes" id="UP000238348">
    <property type="component" value="Chromosome"/>
</dbReference>
<evidence type="ECO:0000313" key="2">
    <source>
        <dbReference type="EMBL" id="AUX39673.1"/>
    </source>
</evidence>
<dbReference type="GO" id="GO:0010181">
    <property type="term" value="F:FMN binding"/>
    <property type="evidence" value="ECO:0007669"/>
    <property type="project" value="InterPro"/>
</dbReference>
<dbReference type="Gene3D" id="3.20.20.70">
    <property type="entry name" value="Aldolase class I"/>
    <property type="match status" value="1"/>
</dbReference>
<organism evidence="2 3">
    <name type="scientific">Sorangium cellulosum</name>
    <name type="common">Polyangium cellulosum</name>
    <dbReference type="NCBI Taxonomy" id="56"/>
    <lineage>
        <taxon>Bacteria</taxon>
        <taxon>Pseudomonadati</taxon>
        <taxon>Myxococcota</taxon>
        <taxon>Polyangia</taxon>
        <taxon>Polyangiales</taxon>
        <taxon>Polyangiaceae</taxon>
        <taxon>Sorangium</taxon>
    </lineage>
</organism>
<dbReference type="GO" id="GO:0016491">
    <property type="term" value="F:oxidoreductase activity"/>
    <property type="evidence" value="ECO:0007669"/>
    <property type="project" value="InterPro"/>
</dbReference>
<evidence type="ECO:0000259" key="1">
    <source>
        <dbReference type="Pfam" id="PF00724"/>
    </source>
</evidence>
<dbReference type="EMBL" id="CP012673">
    <property type="protein sequence ID" value="AUX39673.1"/>
    <property type="molecule type" value="Genomic_DNA"/>
</dbReference>
<dbReference type="FunFam" id="3.20.20.70:FF:000262">
    <property type="entry name" value="NADH:flavin oxidoreductase"/>
    <property type="match status" value="1"/>
</dbReference>
<evidence type="ECO:0000313" key="3">
    <source>
        <dbReference type="Proteomes" id="UP000238348"/>
    </source>
</evidence>
<proteinExistence type="predicted"/>
<dbReference type="PANTHER" id="PTHR22893:SF55">
    <property type="entry name" value="OXIDOREDUCTASE-RELATED"/>
    <property type="match status" value="1"/>
</dbReference>
<dbReference type="SUPFAM" id="SSF51395">
    <property type="entry name" value="FMN-linked oxidoreductases"/>
    <property type="match status" value="1"/>
</dbReference>
<reference evidence="2 3" key="1">
    <citation type="submission" date="2015-09" db="EMBL/GenBank/DDBJ databases">
        <title>Sorangium comparison.</title>
        <authorList>
            <person name="Zaburannyi N."/>
            <person name="Bunk B."/>
            <person name="Overmann J."/>
            <person name="Mueller R."/>
        </authorList>
    </citation>
    <scope>NUCLEOTIDE SEQUENCE [LARGE SCALE GENOMIC DNA]</scope>
    <source>
        <strain evidence="2 3">So ce26</strain>
    </source>
</reference>
<dbReference type="GO" id="GO:0005829">
    <property type="term" value="C:cytosol"/>
    <property type="evidence" value="ECO:0007669"/>
    <property type="project" value="TreeGrafter"/>
</dbReference>
<feature type="domain" description="NADH:flavin oxidoreductase/NADH oxidase N-terminal" evidence="1">
    <location>
        <begin position="8"/>
        <end position="369"/>
    </location>
</feature>
<accession>A0A2L0EK44</accession>
<dbReference type="PANTHER" id="PTHR22893">
    <property type="entry name" value="NADH OXIDOREDUCTASE-RELATED"/>
    <property type="match status" value="1"/>
</dbReference>
<dbReference type="Pfam" id="PF00724">
    <property type="entry name" value="Oxidored_FMN"/>
    <property type="match status" value="1"/>
</dbReference>
<name>A0A2L0EK44_SORCE</name>
<dbReference type="RefSeq" id="WP_104977601.1">
    <property type="nucleotide sequence ID" value="NZ_CP012673.1"/>
</dbReference>
<sequence>MTYSIEPLFQPLQLQNITLRSRIVMSPMTRCFSPGGVPGQNVADYYRRRAEAGVGLIVTEGAGIEHPSALGSGAAGEDNIPVLHGEAALAGWKKVVDDVHAAGGLIFPQLWHMGVLRTPGTGPFPDAPSSRPSGIWGPRDGVHSMPPAYAERMLPPTEPMTESEIADVIAGYARSAASARAVGFDGIAIHGAHGYLIDTFLWETTNQRTDRWGGDRVRRTRFAAAVVKAVREAIGGAVPIMFRYSQWKLQDYNARIASTPQELETLLRPLVDAGVDVFDASTRVFSAPAFEGSDMTLAGWTKRVSGKPAMAVGGVGLSRDLMSSMAEGAMPVNNLDQALARFERGEFDLLAVGRSLLADPEWALKARRGEPFKPFSPEHFGQLD</sequence>
<gene>
    <name evidence="2" type="ORF">SOCE26_010680</name>
</gene>
<dbReference type="CDD" id="cd04747">
    <property type="entry name" value="OYE_like_5_FMN"/>
    <property type="match status" value="1"/>
</dbReference>
<dbReference type="InterPro" id="IPR045247">
    <property type="entry name" value="Oye-like"/>
</dbReference>
<dbReference type="AlphaFoldDB" id="A0A2L0EK44"/>
<protein>
    <submittedName>
        <fullName evidence="2">12-oxophytodienoate reductase</fullName>
    </submittedName>
</protein>
<dbReference type="InterPro" id="IPR001155">
    <property type="entry name" value="OxRdtase_FMN_N"/>
</dbReference>
<dbReference type="InterPro" id="IPR013785">
    <property type="entry name" value="Aldolase_TIM"/>
</dbReference>